<dbReference type="EMBL" id="CM043016">
    <property type="protein sequence ID" value="KAI4468817.1"/>
    <property type="molecule type" value="Genomic_DNA"/>
</dbReference>
<comment type="caution">
    <text evidence="1">The sequence shown here is derived from an EMBL/GenBank/DDBJ whole genome shotgun (WGS) entry which is preliminary data.</text>
</comment>
<proteinExistence type="predicted"/>
<gene>
    <name evidence="1" type="ORF">MML48_2g00003227</name>
</gene>
<protein>
    <submittedName>
        <fullName evidence="1">Carboxylesterase</fullName>
    </submittedName>
</protein>
<organism evidence="1 2">
    <name type="scientific">Holotrichia oblita</name>
    <name type="common">Chafer beetle</name>
    <dbReference type="NCBI Taxonomy" id="644536"/>
    <lineage>
        <taxon>Eukaryota</taxon>
        <taxon>Metazoa</taxon>
        <taxon>Ecdysozoa</taxon>
        <taxon>Arthropoda</taxon>
        <taxon>Hexapoda</taxon>
        <taxon>Insecta</taxon>
        <taxon>Pterygota</taxon>
        <taxon>Neoptera</taxon>
        <taxon>Endopterygota</taxon>
        <taxon>Coleoptera</taxon>
        <taxon>Polyphaga</taxon>
        <taxon>Scarabaeiformia</taxon>
        <taxon>Scarabaeidae</taxon>
        <taxon>Melolonthinae</taxon>
        <taxon>Holotrichia</taxon>
    </lineage>
</organism>
<evidence type="ECO:0000313" key="2">
    <source>
        <dbReference type="Proteomes" id="UP001056778"/>
    </source>
</evidence>
<dbReference type="Proteomes" id="UP001056778">
    <property type="component" value="Chromosome 2"/>
</dbReference>
<sequence>MDDVIIHVKQGSLRGKIGTDYNGRNYYQFLGIPYAKPPIDKLRFKAPQPADNWIGIRDATKDGSPCISLNASKRIIGSEDCLFLNVYTPEVTQLPKESSVQKPVMVWIHGGKYTSGSNNSQLYGPEFLLTGDVVVVTINYRLGVLGFLAMDDPNLNVPGNAGLKDMIVALKWVQANIISFGGDPNNVTIFGASAGGKAVHLLLLSPMAKGAAHCDDLAYLFNIASLSKKYTPNCIEDKTIRRMVTLWTNFAKTGDPNPIENVTWKPVTKSELNYLDINDTLVCGINPEYKRMKFWDEISEMVATVSKLNKSKMKGITCRNFFRDVNYKRLTQTSLAIRGILRYSTATNEPIVTVEQGLLQGTTGTDYDNNKFYKFLGIPYAKPPVGELRFKAPQGAEKWYGIRDATKDGSASYSRDFFKGIIGSEDCLFLNIYTPNLPKNGVQLKPVMVWIHGGGFVWGSNDSQMYGPEFLITEDVVIVAVNYRLGILGFLSLEDENLCVPGNAGCKDMVMALKWVQRNIKQFGGDPNNVTIFGQSAGGTAVHLLTLSPMAKGLFHRAIAQSGAVLSTWSMCRPFQRDLKTILQFPYDKESDILKCLQELPVETLFQAQEKIRDRFYPQYMRYIGPTIEKISTAQGAFINQDPLDIIMKGNYTKVPLMMGYTSQEAFFLMSTSGKLSNKDKLYIDFERYVPHFLKLNVGSDMSKQIANKIKNFYFGENEVIAEHIDKYYSMQSDSIFVRGIHSSIKNHLLSSTEPIFLYRFSVDASLNLYKSLRQINLPGASHADDLGYLFKSTFVKNIRPNSVEDKVIRGMAKLWTNFAKAGNPNPIKDALWKPVTRKELHFLDIGNEFVAGINPDQKGMQFWDEIFQLNPLTSRL</sequence>
<reference evidence="1" key="1">
    <citation type="submission" date="2022-04" db="EMBL/GenBank/DDBJ databases">
        <title>Chromosome-scale genome assembly of Holotrichia oblita Faldermann.</title>
        <authorList>
            <person name="Rongchong L."/>
        </authorList>
    </citation>
    <scope>NUCLEOTIDE SEQUENCE</scope>
    <source>
        <strain evidence="1">81SQS9</strain>
    </source>
</reference>
<keyword evidence="2" id="KW-1185">Reference proteome</keyword>
<name>A0ACB9TPL9_HOLOL</name>
<evidence type="ECO:0000313" key="1">
    <source>
        <dbReference type="EMBL" id="KAI4468817.1"/>
    </source>
</evidence>
<accession>A0ACB9TPL9</accession>